<comment type="caution">
    <text evidence="1">The sequence shown here is derived from an EMBL/GenBank/DDBJ whole genome shotgun (WGS) entry which is preliminary data.</text>
</comment>
<reference evidence="1 2" key="1">
    <citation type="journal article" date="2019" name="Commun. Biol.">
        <title>The bagworm genome reveals a unique fibroin gene that provides high tensile strength.</title>
        <authorList>
            <person name="Kono N."/>
            <person name="Nakamura H."/>
            <person name="Ohtoshi R."/>
            <person name="Tomita M."/>
            <person name="Numata K."/>
            <person name="Arakawa K."/>
        </authorList>
    </citation>
    <scope>NUCLEOTIDE SEQUENCE [LARGE SCALE GENOMIC DNA]</scope>
</reference>
<gene>
    <name evidence="1" type="ORF">EVAR_61285_1</name>
</gene>
<proteinExistence type="predicted"/>
<name>A0A4C1XMU8_EUMVA</name>
<keyword evidence="2" id="KW-1185">Reference proteome</keyword>
<protein>
    <submittedName>
        <fullName evidence="1">Uncharacterized protein</fullName>
    </submittedName>
</protein>
<accession>A0A4C1XMU8</accession>
<evidence type="ECO:0000313" key="1">
    <source>
        <dbReference type="EMBL" id="GBP63545.1"/>
    </source>
</evidence>
<sequence length="113" mass="12816">MGWTPFELLLKNCASQRKDISAMRIRHFAGALFHNVNATSGAWSSDHSLGASNVYLNLVMYLPRFSVSNTTYRKISEGHMKNVLTLRDSFSCILNPINLLEYDVACELHHTKQ</sequence>
<organism evidence="1 2">
    <name type="scientific">Eumeta variegata</name>
    <name type="common">Bagworm moth</name>
    <name type="synonym">Eumeta japonica</name>
    <dbReference type="NCBI Taxonomy" id="151549"/>
    <lineage>
        <taxon>Eukaryota</taxon>
        <taxon>Metazoa</taxon>
        <taxon>Ecdysozoa</taxon>
        <taxon>Arthropoda</taxon>
        <taxon>Hexapoda</taxon>
        <taxon>Insecta</taxon>
        <taxon>Pterygota</taxon>
        <taxon>Neoptera</taxon>
        <taxon>Endopterygota</taxon>
        <taxon>Lepidoptera</taxon>
        <taxon>Glossata</taxon>
        <taxon>Ditrysia</taxon>
        <taxon>Tineoidea</taxon>
        <taxon>Psychidae</taxon>
        <taxon>Oiketicinae</taxon>
        <taxon>Eumeta</taxon>
    </lineage>
</organism>
<dbReference type="EMBL" id="BGZK01000872">
    <property type="protein sequence ID" value="GBP63545.1"/>
    <property type="molecule type" value="Genomic_DNA"/>
</dbReference>
<dbReference type="AlphaFoldDB" id="A0A4C1XMU8"/>
<evidence type="ECO:0000313" key="2">
    <source>
        <dbReference type="Proteomes" id="UP000299102"/>
    </source>
</evidence>
<dbReference type="Proteomes" id="UP000299102">
    <property type="component" value="Unassembled WGS sequence"/>
</dbReference>